<dbReference type="GO" id="GO:0070139">
    <property type="term" value="F:SUMO-specific endopeptidase activity"/>
    <property type="evidence" value="ECO:0000318"/>
    <property type="project" value="GO_Central"/>
</dbReference>
<keyword evidence="5" id="KW-0175">Coiled coil</keyword>
<keyword evidence="2" id="KW-0645">Protease</keyword>
<feature type="domain" description="Ubiquitin-like protease family profile" evidence="7">
    <location>
        <begin position="392"/>
        <end position="474"/>
    </location>
</feature>
<evidence type="ECO:0000313" key="9">
    <source>
        <dbReference type="Proteomes" id="UP000019116"/>
    </source>
</evidence>
<dbReference type="GO" id="GO:0005634">
    <property type="term" value="C:nucleus"/>
    <property type="evidence" value="ECO:0000318"/>
    <property type="project" value="GO_Central"/>
</dbReference>
<dbReference type="GO" id="GO:0016929">
    <property type="term" value="F:deSUMOylase activity"/>
    <property type="evidence" value="ECO:0000318"/>
    <property type="project" value="GO_Central"/>
</dbReference>
<evidence type="ECO:0000256" key="1">
    <source>
        <dbReference type="ARBA" id="ARBA00005234"/>
    </source>
</evidence>
<evidence type="ECO:0000259" key="7">
    <source>
        <dbReference type="Pfam" id="PF02902"/>
    </source>
</evidence>
<comment type="similarity">
    <text evidence="1">Belongs to the peptidase C48 family.</text>
</comment>
<dbReference type="EnsemblPlants" id="TraesCS3B02G531000.1">
    <property type="protein sequence ID" value="TraesCS3B02G531000.1"/>
    <property type="gene ID" value="TraesCS3B02G531000"/>
</dbReference>
<dbReference type="InterPro" id="IPR038765">
    <property type="entry name" value="Papain-like_cys_pep_sf"/>
</dbReference>
<evidence type="ECO:0000313" key="8">
    <source>
        <dbReference type="EnsemblPlants" id="TraesCS3B02G531000.1"/>
    </source>
</evidence>
<dbReference type="PaxDb" id="4565-Traes_3B_7F09CF319.1"/>
<feature type="compositionally biased region" description="Low complexity" evidence="6">
    <location>
        <begin position="8"/>
        <end position="20"/>
    </location>
</feature>
<dbReference type="SUPFAM" id="SSF54001">
    <property type="entry name" value="Cysteine proteinases"/>
    <property type="match status" value="1"/>
</dbReference>
<proteinExistence type="inferred from homology"/>
<accession>A0A3B6FX82</accession>
<evidence type="ECO:0000256" key="4">
    <source>
        <dbReference type="ARBA" id="ARBA00022807"/>
    </source>
</evidence>
<evidence type="ECO:0000256" key="3">
    <source>
        <dbReference type="ARBA" id="ARBA00022801"/>
    </source>
</evidence>
<dbReference type="InterPro" id="IPR003653">
    <property type="entry name" value="Peptidase_C48_C"/>
</dbReference>
<dbReference type="PANTHER" id="PTHR46915">
    <property type="entry name" value="UBIQUITIN-LIKE PROTEASE 4-RELATED"/>
    <property type="match status" value="1"/>
</dbReference>
<evidence type="ECO:0000256" key="6">
    <source>
        <dbReference type="SAM" id="MobiDB-lite"/>
    </source>
</evidence>
<dbReference type="OrthoDB" id="732682at2759"/>
<feature type="coiled-coil region" evidence="5">
    <location>
        <begin position="275"/>
        <end position="302"/>
    </location>
</feature>
<dbReference type="Gramene" id="TraesCS3B03G1322400.1">
    <property type="protein sequence ID" value="TraesCS3B03G1322400.1.CDS"/>
    <property type="gene ID" value="TraesCS3B03G1322400"/>
</dbReference>
<feature type="region of interest" description="Disordered" evidence="6">
    <location>
        <begin position="40"/>
        <end position="78"/>
    </location>
</feature>
<organism evidence="8">
    <name type="scientific">Triticum aestivum</name>
    <name type="common">Wheat</name>
    <dbReference type="NCBI Taxonomy" id="4565"/>
    <lineage>
        <taxon>Eukaryota</taxon>
        <taxon>Viridiplantae</taxon>
        <taxon>Streptophyta</taxon>
        <taxon>Embryophyta</taxon>
        <taxon>Tracheophyta</taxon>
        <taxon>Spermatophyta</taxon>
        <taxon>Magnoliopsida</taxon>
        <taxon>Liliopsida</taxon>
        <taxon>Poales</taxon>
        <taxon>Poaceae</taxon>
        <taxon>BOP clade</taxon>
        <taxon>Pooideae</taxon>
        <taxon>Triticodae</taxon>
        <taxon>Triticeae</taxon>
        <taxon>Triticinae</taxon>
        <taxon>Triticum</taxon>
    </lineage>
</organism>
<dbReference type="GO" id="GO:0006508">
    <property type="term" value="P:proteolysis"/>
    <property type="evidence" value="ECO:0007669"/>
    <property type="project" value="UniProtKB-KW"/>
</dbReference>
<dbReference type="GO" id="GO:0016926">
    <property type="term" value="P:protein desumoylation"/>
    <property type="evidence" value="ECO:0007669"/>
    <property type="project" value="UniProtKB-ARBA"/>
</dbReference>
<keyword evidence="3" id="KW-0378">Hydrolase</keyword>
<reference evidence="8" key="2">
    <citation type="submission" date="2018-10" db="UniProtKB">
        <authorList>
            <consortium name="EnsemblPlants"/>
        </authorList>
    </citation>
    <scope>IDENTIFICATION</scope>
</reference>
<dbReference type="AlphaFoldDB" id="A0A3B6FX82"/>
<name>A0A3B6FX82_WHEAT</name>
<evidence type="ECO:0000256" key="5">
    <source>
        <dbReference type="SAM" id="Coils"/>
    </source>
</evidence>
<dbReference type="STRING" id="4565.A0A3B6FX82"/>
<protein>
    <recommendedName>
        <fullName evidence="7">Ubiquitin-like protease family profile domain-containing protein</fullName>
    </recommendedName>
</protein>
<dbReference type="Pfam" id="PF02902">
    <property type="entry name" value="Peptidase_C48"/>
    <property type="match status" value="1"/>
</dbReference>
<dbReference type="Gramene" id="TraesCAD_scaffold_105911_01G000100.1">
    <property type="protein sequence ID" value="TraesCAD_scaffold_105911_01G000100.1"/>
    <property type="gene ID" value="TraesCAD_scaffold_105911_01G000100"/>
</dbReference>
<reference evidence="8" key="1">
    <citation type="submission" date="2018-08" db="EMBL/GenBank/DDBJ databases">
        <authorList>
            <person name="Rossello M."/>
        </authorList>
    </citation>
    <scope>NUCLEOTIDE SEQUENCE [LARGE SCALE GENOMIC DNA]</scope>
    <source>
        <strain evidence="8">cv. Chinese Spring</strain>
    </source>
</reference>
<dbReference type="Gramene" id="TraesCS3B02G531000.1">
    <property type="protein sequence ID" value="TraesCS3B02G531000.1"/>
    <property type="gene ID" value="TraesCS3B02G531000"/>
</dbReference>
<feature type="region of interest" description="Disordered" evidence="6">
    <location>
        <begin position="1"/>
        <end position="26"/>
    </location>
</feature>
<dbReference type="Gene3D" id="3.40.395.10">
    <property type="entry name" value="Adenoviral Proteinase, Chain A"/>
    <property type="match status" value="1"/>
</dbReference>
<keyword evidence="9" id="KW-1185">Reference proteome</keyword>
<dbReference type="PANTHER" id="PTHR46915:SF5">
    <property type="entry name" value="UBIQUITIN-LIKE PROTEASE FAMILY PROFILE DOMAIN-CONTAINING PROTEIN"/>
    <property type="match status" value="1"/>
</dbReference>
<dbReference type="Proteomes" id="UP000019116">
    <property type="component" value="Chromosome 3B"/>
</dbReference>
<evidence type="ECO:0000256" key="2">
    <source>
        <dbReference type="ARBA" id="ARBA00022670"/>
    </source>
</evidence>
<keyword evidence="4" id="KW-0788">Thiol protease</keyword>
<sequence>MRPPSSPSPIRSYPILRPPSLNSPSPVCLAMRQAKSRVLLPTAPPGFSSPRLHSSRGQDLVGDLGSHKDDGDQVSQDDVGIAPDLASVDLSAGDTPRPSEQLMLLAQPSYKMKNVVPVVPEVATSTSHNSHAIEQTACKGKGQTDADVVTSKVVAIEEVITVEDAEEQVQMDVDPPSPRRNQVAMDTDHETLQKNPEIQSDASVHAPTSIVQASPSALVDTAPRPATPPTIPCVLYPVASLSVDEEVSASKGAMIQVELMNSKLNDALNTSEVLKAPIQEEVESLRAELEKEKKKNEKLEKEKAIMGECQNKYPQKRKGGEANSSFKDHLPPPKISNHSTYNVRDKTSKGMLDVEIFELDLWTGIHPEKKSDYAYLDSMWFDMYIIGKHKSKVLKWVKAKKIFTRRYVFVPIVYWGHWSLLVLCNFGETNYLGTPKGPRILLLDSLRTTQPKRLPSVINRFHSKVEMIVGALFDPEVLQNLEDIRKAILLYQEKQDATITE</sequence>